<comment type="caution">
    <text evidence="1">The sequence shown here is derived from an EMBL/GenBank/DDBJ whole genome shotgun (WGS) entry which is preliminary data.</text>
</comment>
<dbReference type="EMBL" id="RXIC02000019">
    <property type="protein sequence ID" value="KAB1227570.1"/>
    <property type="molecule type" value="Genomic_DNA"/>
</dbReference>
<dbReference type="Proteomes" id="UP000516437">
    <property type="component" value="Chromosome 1"/>
</dbReference>
<keyword evidence="2" id="KW-1185">Reference proteome</keyword>
<sequence>MVPLKDVNIKPVERVGPLKTAEELCSLPKVDVEIEPIDSIRKTDYMNTKIIILRLTMNCKIRLSTQIIKNFHMYSGLSCNQIKRSQKQHKRNQK</sequence>
<reference evidence="1 2" key="1">
    <citation type="journal article" date="2019" name="Plant Biotechnol. J.">
        <title>The red bayberry genome and genetic basis of sex determination.</title>
        <authorList>
            <person name="Jia H.M."/>
            <person name="Jia H.J."/>
            <person name="Cai Q.L."/>
            <person name="Wang Y."/>
            <person name="Zhao H.B."/>
            <person name="Yang W.F."/>
            <person name="Wang G.Y."/>
            <person name="Li Y.H."/>
            <person name="Zhan D.L."/>
            <person name="Shen Y.T."/>
            <person name="Niu Q.F."/>
            <person name="Chang L."/>
            <person name="Qiu J."/>
            <person name="Zhao L."/>
            <person name="Xie H.B."/>
            <person name="Fu W.Y."/>
            <person name="Jin J."/>
            <person name="Li X.W."/>
            <person name="Jiao Y."/>
            <person name="Zhou C.C."/>
            <person name="Tu T."/>
            <person name="Chai C.Y."/>
            <person name="Gao J.L."/>
            <person name="Fan L.J."/>
            <person name="van de Weg E."/>
            <person name="Wang J.Y."/>
            <person name="Gao Z.S."/>
        </authorList>
    </citation>
    <scope>NUCLEOTIDE SEQUENCE [LARGE SCALE GENOMIC DNA]</scope>
    <source>
        <tissue evidence="1">Leaves</tissue>
    </source>
</reference>
<evidence type="ECO:0000313" key="2">
    <source>
        <dbReference type="Proteomes" id="UP000516437"/>
    </source>
</evidence>
<evidence type="ECO:0000313" key="1">
    <source>
        <dbReference type="EMBL" id="KAB1227570.1"/>
    </source>
</evidence>
<name>A0A6A1WY57_9ROSI</name>
<accession>A0A6A1WY57</accession>
<dbReference type="AlphaFoldDB" id="A0A6A1WY57"/>
<organism evidence="1 2">
    <name type="scientific">Morella rubra</name>
    <name type="common">Chinese bayberry</name>
    <dbReference type="NCBI Taxonomy" id="262757"/>
    <lineage>
        <taxon>Eukaryota</taxon>
        <taxon>Viridiplantae</taxon>
        <taxon>Streptophyta</taxon>
        <taxon>Embryophyta</taxon>
        <taxon>Tracheophyta</taxon>
        <taxon>Spermatophyta</taxon>
        <taxon>Magnoliopsida</taxon>
        <taxon>eudicotyledons</taxon>
        <taxon>Gunneridae</taxon>
        <taxon>Pentapetalae</taxon>
        <taxon>rosids</taxon>
        <taxon>fabids</taxon>
        <taxon>Fagales</taxon>
        <taxon>Myricaceae</taxon>
        <taxon>Morella</taxon>
    </lineage>
</organism>
<proteinExistence type="predicted"/>
<protein>
    <submittedName>
        <fullName evidence="1">Uncharacterized protein</fullName>
    </submittedName>
</protein>
<gene>
    <name evidence="1" type="ORF">CJ030_MR1G019970</name>
</gene>